<dbReference type="AlphaFoldDB" id="A0A917LV54"/>
<proteinExistence type="predicted"/>
<evidence type="ECO:0000313" key="2">
    <source>
        <dbReference type="EMBL" id="GGG59430.1"/>
    </source>
</evidence>
<dbReference type="Proteomes" id="UP000627715">
    <property type="component" value="Unassembled WGS sequence"/>
</dbReference>
<comment type="caution">
    <text evidence="2">The sequence shown here is derived from an EMBL/GenBank/DDBJ whole genome shotgun (WGS) entry which is preliminary data.</text>
</comment>
<keyword evidence="1" id="KW-0472">Membrane</keyword>
<feature type="transmembrane region" description="Helical" evidence="1">
    <location>
        <begin position="12"/>
        <end position="36"/>
    </location>
</feature>
<gene>
    <name evidence="2" type="ORF">GCM10011403_16000</name>
</gene>
<dbReference type="InterPro" id="IPR012902">
    <property type="entry name" value="N_methyl_site"/>
</dbReference>
<dbReference type="EMBL" id="BMIY01000006">
    <property type="protein sequence ID" value="GGG59430.1"/>
    <property type="molecule type" value="Genomic_DNA"/>
</dbReference>
<keyword evidence="1" id="KW-1133">Transmembrane helix</keyword>
<dbReference type="OrthoDB" id="7060414at2"/>
<evidence type="ECO:0000313" key="3">
    <source>
        <dbReference type="Proteomes" id="UP000627715"/>
    </source>
</evidence>
<evidence type="ECO:0008006" key="4">
    <source>
        <dbReference type="Google" id="ProtNLM"/>
    </source>
</evidence>
<evidence type="ECO:0000256" key="1">
    <source>
        <dbReference type="SAM" id="Phobius"/>
    </source>
</evidence>
<dbReference type="RefSeq" id="WP_068812352.1">
    <property type="nucleotide sequence ID" value="NZ_BMIY01000006.1"/>
</dbReference>
<organism evidence="2 3">
    <name type="scientific">Pseudohongiella nitratireducens</name>
    <dbReference type="NCBI Taxonomy" id="1768907"/>
    <lineage>
        <taxon>Bacteria</taxon>
        <taxon>Pseudomonadati</taxon>
        <taxon>Pseudomonadota</taxon>
        <taxon>Gammaproteobacteria</taxon>
        <taxon>Pseudomonadales</taxon>
        <taxon>Pseudohongiellaceae</taxon>
        <taxon>Pseudohongiella</taxon>
    </lineage>
</organism>
<name>A0A917LV54_9GAMM</name>
<keyword evidence="1" id="KW-0812">Transmembrane</keyword>
<accession>A0A917LV54</accession>
<dbReference type="Pfam" id="PF07963">
    <property type="entry name" value="N_methyl"/>
    <property type="match status" value="1"/>
</dbReference>
<dbReference type="NCBIfam" id="TIGR02532">
    <property type="entry name" value="IV_pilin_GFxxxE"/>
    <property type="match status" value="1"/>
</dbReference>
<protein>
    <recommendedName>
        <fullName evidence="4">General secretion pathway protein J</fullName>
    </recommendedName>
</protein>
<sequence length="214" mass="24237">MKQRQQTGFTLMEIIIALSLTAMLLTMLTAGMFGVVRDWDDDASALEDSMDQAITVLQLERALSGAFPHSYRNQETLAREIYFKGEEDSLAWVSEVSPGRQGNRTAWQLVNDSEGVMAYLAPAMSDNPDERLAEVEPRLLFPGYQASFEYLYEDLEFARLWRDSWPGADVNILPLAVHVHLRPDDDMVSQPIDIIAAMPARQHRAIRPNLELIQ</sequence>
<reference evidence="2" key="2">
    <citation type="submission" date="2020-09" db="EMBL/GenBank/DDBJ databases">
        <authorList>
            <person name="Sun Q."/>
            <person name="Zhou Y."/>
        </authorList>
    </citation>
    <scope>NUCLEOTIDE SEQUENCE</scope>
    <source>
        <strain evidence="2">CGMCC 1.15425</strain>
    </source>
</reference>
<reference evidence="2" key="1">
    <citation type="journal article" date="2014" name="Int. J. Syst. Evol. Microbiol.">
        <title>Complete genome sequence of Corynebacterium casei LMG S-19264T (=DSM 44701T), isolated from a smear-ripened cheese.</title>
        <authorList>
            <consortium name="US DOE Joint Genome Institute (JGI-PGF)"/>
            <person name="Walter F."/>
            <person name="Albersmeier A."/>
            <person name="Kalinowski J."/>
            <person name="Ruckert C."/>
        </authorList>
    </citation>
    <scope>NUCLEOTIDE SEQUENCE</scope>
    <source>
        <strain evidence="2">CGMCC 1.15425</strain>
    </source>
</reference>
<keyword evidence="3" id="KW-1185">Reference proteome</keyword>